<keyword evidence="3" id="KW-1185">Reference proteome</keyword>
<dbReference type="EMBL" id="FN649755">
    <property type="protein sequence ID" value="CBJ28467.1"/>
    <property type="molecule type" value="Genomic_DNA"/>
</dbReference>
<dbReference type="EMBL" id="FN647746">
    <property type="protein sequence ID" value="CBJ28467.1"/>
    <property type="molecule type" value="Genomic_DNA"/>
</dbReference>
<evidence type="ECO:0000313" key="2">
    <source>
        <dbReference type="EMBL" id="CBJ28467.1"/>
    </source>
</evidence>
<name>D7FH96_ECTSI</name>
<sequence>MVPAAAGGEQPRHPRQEQNGAGAAAAAAAGSRADEHGSEAARLATAEVEFKSAVQREQAALMASGISRIETLIGAVHVDPKGPITGTGLEVQNLMNC</sequence>
<evidence type="ECO:0000256" key="1">
    <source>
        <dbReference type="SAM" id="MobiDB-lite"/>
    </source>
</evidence>
<feature type="compositionally biased region" description="Low complexity" evidence="1">
    <location>
        <begin position="20"/>
        <end position="30"/>
    </location>
</feature>
<dbReference type="Proteomes" id="UP000002630">
    <property type="component" value="Linkage Group LG30"/>
</dbReference>
<feature type="region of interest" description="Disordered" evidence="1">
    <location>
        <begin position="1"/>
        <end position="40"/>
    </location>
</feature>
<gene>
    <name evidence="2" type="ORF">Esi_0106_0063</name>
</gene>
<evidence type="ECO:0000313" key="3">
    <source>
        <dbReference type="Proteomes" id="UP000002630"/>
    </source>
</evidence>
<reference evidence="2 3" key="1">
    <citation type="journal article" date="2010" name="Nature">
        <title>The Ectocarpus genome and the independent evolution of multicellularity in brown algae.</title>
        <authorList>
            <person name="Cock J.M."/>
            <person name="Sterck L."/>
            <person name="Rouze P."/>
            <person name="Scornet D."/>
            <person name="Allen A.E."/>
            <person name="Amoutzias G."/>
            <person name="Anthouard V."/>
            <person name="Artiguenave F."/>
            <person name="Aury J.M."/>
            <person name="Badger J.H."/>
            <person name="Beszteri B."/>
            <person name="Billiau K."/>
            <person name="Bonnet E."/>
            <person name="Bothwell J.H."/>
            <person name="Bowler C."/>
            <person name="Boyen C."/>
            <person name="Brownlee C."/>
            <person name="Carrano C.J."/>
            <person name="Charrier B."/>
            <person name="Cho G.Y."/>
            <person name="Coelho S.M."/>
            <person name="Collen J."/>
            <person name="Corre E."/>
            <person name="Da Silva C."/>
            <person name="Delage L."/>
            <person name="Delaroque N."/>
            <person name="Dittami S.M."/>
            <person name="Doulbeau S."/>
            <person name="Elias M."/>
            <person name="Farnham G."/>
            <person name="Gachon C.M."/>
            <person name="Gschloessl B."/>
            <person name="Heesch S."/>
            <person name="Jabbari K."/>
            <person name="Jubin C."/>
            <person name="Kawai H."/>
            <person name="Kimura K."/>
            <person name="Kloareg B."/>
            <person name="Kupper F.C."/>
            <person name="Lang D."/>
            <person name="Le Bail A."/>
            <person name="Leblanc C."/>
            <person name="Lerouge P."/>
            <person name="Lohr M."/>
            <person name="Lopez P.J."/>
            <person name="Martens C."/>
            <person name="Maumus F."/>
            <person name="Michel G."/>
            <person name="Miranda-Saavedra D."/>
            <person name="Morales J."/>
            <person name="Moreau H."/>
            <person name="Motomura T."/>
            <person name="Nagasato C."/>
            <person name="Napoli C.A."/>
            <person name="Nelson D.R."/>
            <person name="Nyvall-Collen P."/>
            <person name="Peters A.F."/>
            <person name="Pommier C."/>
            <person name="Potin P."/>
            <person name="Poulain J."/>
            <person name="Quesneville H."/>
            <person name="Read B."/>
            <person name="Rensing S.A."/>
            <person name="Ritter A."/>
            <person name="Rousvoal S."/>
            <person name="Samanta M."/>
            <person name="Samson G."/>
            <person name="Schroeder D.C."/>
            <person name="Segurens B."/>
            <person name="Strittmatter M."/>
            <person name="Tonon T."/>
            <person name="Tregear J.W."/>
            <person name="Valentin K."/>
            <person name="von Dassow P."/>
            <person name="Yamagishi T."/>
            <person name="Van de Peer Y."/>
            <person name="Wincker P."/>
        </authorList>
    </citation>
    <scope>NUCLEOTIDE SEQUENCE [LARGE SCALE GENOMIC DNA]</scope>
    <source>
        <strain evidence="3">Ec32 / CCAP1310/4</strain>
    </source>
</reference>
<proteinExistence type="predicted"/>
<organism evidence="2 3">
    <name type="scientific">Ectocarpus siliculosus</name>
    <name type="common">Brown alga</name>
    <name type="synonym">Conferva siliculosa</name>
    <dbReference type="NCBI Taxonomy" id="2880"/>
    <lineage>
        <taxon>Eukaryota</taxon>
        <taxon>Sar</taxon>
        <taxon>Stramenopiles</taxon>
        <taxon>Ochrophyta</taxon>
        <taxon>PX clade</taxon>
        <taxon>Phaeophyceae</taxon>
        <taxon>Ectocarpales</taxon>
        <taxon>Ectocarpaceae</taxon>
        <taxon>Ectocarpus</taxon>
    </lineage>
</organism>
<dbReference type="AlphaFoldDB" id="D7FH96"/>
<dbReference type="OrthoDB" id="10469202at2759"/>
<protein>
    <submittedName>
        <fullName evidence="2">Uncharacterized protein</fullName>
    </submittedName>
</protein>
<dbReference type="InParanoid" id="D7FH96"/>
<accession>D7FH96</accession>